<dbReference type="STRING" id="206506.AAV32_01455"/>
<feature type="transmembrane region" description="Helical" evidence="1">
    <location>
        <begin position="111"/>
        <end position="128"/>
    </location>
</feature>
<comment type="caution">
    <text evidence="3">The sequence shown here is derived from an EMBL/GenBank/DDBJ whole genome shotgun (WGS) entry which is preliminary data.</text>
</comment>
<feature type="transmembrane region" description="Helical" evidence="1">
    <location>
        <begin position="7"/>
        <end position="31"/>
    </location>
</feature>
<feature type="transmembrane region" description="Helical" evidence="1">
    <location>
        <begin position="249"/>
        <end position="267"/>
    </location>
</feature>
<feature type="transmembrane region" description="Helical" evidence="1">
    <location>
        <begin position="137"/>
        <end position="155"/>
    </location>
</feature>
<feature type="transmembrane region" description="Helical" evidence="1">
    <location>
        <begin position="218"/>
        <end position="237"/>
    </location>
</feature>
<dbReference type="PANTHER" id="PTHR22911:SF103">
    <property type="entry name" value="BLR2811 PROTEIN"/>
    <property type="match status" value="1"/>
</dbReference>
<feature type="domain" description="EamA" evidence="2">
    <location>
        <begin position="19"/>
        <end position="151"/>
    </location>
</feature>
<dbReference type="Gene3D" id="1.10.3730.20">
    <property type="match status" value="1"/>
</dbReference>
<dbReference type="Proteomes" id="UP000078084">
    <property type="component" value="Unassembled WGS sequence"/>
</dbReference>
<evidence type="ECO:0000256" key="1">
    <source>
        <dbReference type="SAM" id="Phobius"/>
    </source>
</evidence>
<keyword evidence="4" id="KW-1185">Reference proteome</keyword>
<keyword evidence="1" id="KW-1133">Transmembrane helix</keyword>
<feature type="transmembrane region" description="Helical" evidence="1">
    <location>
        <begin position="51"/>
        <end position="70"/>
    </location>
</feature>
<dbReference type="AlphaFoldDB" id="A0A171KVU8"/>
<reference evidence="3 4" key="1">
    <citation type="submission" date="2015-04" db="EMBL/GenBank/DDBJ databases">
        <title>Genome sequence of Kerstersia gyiorum CG1.</title>
        <authorList>
            <person name="Greninger A.L."/>
            <person name="Kozyreva V."/>
            <person name="Chaturvedi V."/>
        </authorList>
    </citation>
    <scope>NUCLEOTIDE SEQUENCE [LARGE SCALE GENOMIC DNA]</scope>
    <source>
        <strain evidence="3 4">CG1</strain>
    </source>
</reference>
<keyword evidence="1" id="KW-0472">Membrane</keyword>
<evidence type="ECO:0000259" key="2">
    <source>
        <dbReference type="Pfam" id="PF00892"/>
    </source>
</evidence>
<dbReference type="GO" id="GO:0016020">
    <property type="term" value="C:membrane"/>
    <property type="evidence" value="ECO:0007669"/>
    <property type="project" value="InterPro"/>
</dbReference>
<organism evidence="3 4">
    <name type="scientific">Kerstersia gyiorum</name>
    <dbReference type="NCBI Taxonomy" id="206506"/>
    <lineage>
        <taxon>Bacteria</taxon>
        <taxon>Pseudomonadati</taxon>
        <taxon>Pseudomonadota</taxon>
        <taxon>Betaproteobacteria</taxon>
        <taxon>Burkholderiales</taxon>
        <taxon>Alcaligenaceae</taxon>
        <taxon>Kerstersia</taxon>
    </lineage>
</organism>
<feature type="transmembrane region" description="Helical" evidence="1">
    <location>
        <begin position="82"/>
        <end position="99"/>
    </location>
</feature>
<gene>
    <name evidence="3" type="ORF">AAV32_01455</name>
</gene>
<dbReference type="PANTHER" id="PTHR22911">
    <property type="entry name" value="ACYL-MALONYL CONDENSING ENZYME-RELATED"/>
    <property type="match status" value="1"/>
</dbReference>
<dbReference type="Pfam" id="PF00892">
    <property type="entry name" value="EamA"/>
    <property type="match status" value="2"/>
</dbReference>
<dbReference type="SUPFAM" id="SSF103481">
    <property type="entry name" value="Multidrug resistance efflux transporter EmrE"/>
    <property type="match status" value="2"/>
</dbReference>
<dbReference type="EMBL" id="LBNE01000001">
    <property type="protein sequence ID" value="KKO73015.1"/>
    <property type="molecule type" value="Genomic_DNA"/>
</dbReference>
<dbReference type="InterPro" id="IPR000620">
    <property type="entry name" value="EamA_dom"/>
</dbReference>
<accession>A0A171KVU8</accession>
<evidence type="ECO:0000313" key="4">
    <source>
        <dbReference type="Proteomes" id="UP000078084"/>
    </source>
</evidence>
<keyword evidence="1" id="KW-0812">Transmembrane</keyword>
<dbReference type="InterPro" id="IPR037185">
    <property type="entry name" value="EmrE-like"/>
</dbReference>
<name>A0A171KVU8_9BURK</name>
<feature type="transmembrane region" description="Helical" evidence="1">
    <location>
        <begin position="273"/>
        <end position="292"/>
    </location>
</feature>
<protein>
    <submittedName>
        <fullName evidence="3">Membrane protein</fullName>
    </submittedName>
</protein>
<proteinExistence type="predicted"/>
<feature type="transmembrane region" description="Helical" evidence="1">
    <location>
        <begin position="161"/>
        <end position="179"/>
    </location>
</feature>
<evidence type="ECO:0000313" key="3">
    <source>
        <dbReference type="EMBL" id="KKO73015.1"/>
    </source>
</evidence>
<feature type="transmembrane region" description="Helical" evidence="1">
    <location>
        <begin position="191"/>
        <end position="212"/>
    </location>
</feature>
<feature type="domain" description="EamA" evidence="2">
    <location>
        <begin position="161"/>
        <end position="287"/>
    </location>
</feature>
<sequence length="306" mass="32584">MSVVSAAWAGVGAASPAMRGILCLLCGIFFLTISDSLAKWLGGTYAPVQLLFLRGSLAVPIMLVLILALAGRPALRTRYPGLHLFRGFLNVVSASFFYYGLTQLPLAENTAIAFSAPLFVTLLSVLYLKEQVDGRRWAAVIAGFAGVMIVVQPGGPAFQPAALFPLATAFGYAVMMVSARGIGREEGLLTTMFYIALAQVIVAGAAVAWFWQPINQEIHWLGLTGMAICSTAGLGLITQAFRIAPASVVAPFDYSGLLWAGIFGWLFWDEVPGWIACLGAALIAASGIYIAWRESRVGGRQDAQTT</sequence>
<dbReference type="RefSeq" id="WP_068366806.1">
    <property type="nucleotide sequence ID" value="NZ_LBNE01000001.1"/>
</dbReference>